<dbReference type="Gene3D" id="1.10.10.790">
    <property type="entry name" value="Surp module"/>
    <property type="match status" value="2"/>
</dbReference>
<gene>
    <name evidence="9" type="ORF">DOTSEDRAFT_83541</name>
</gene>
<dbReference type="SMART" id="SM00648">
    <property type="entry name" value="SWAP"/>
    <property type="match status" value="2"/>
</dbReference>
<dbReference type="PANTHER" id="PTHR15316">
    <property type="entry name" value="SPLICEOSOME ASSOCIATED PROTEIN 114/SWAP SPLICING FACTOR-RELATED"/>
    <property type="match status" value="1"/>
</dbReference>
<dbReference type="InterPro" id="IPR035967">
    <property type="entry name" value="SWAP/Surp_sf"/>
</dbReference>
<dbReference type="OrthoDB" id="447637at2759"/>
<feature type="domain" description="SURP motif" evidence="8">
    <location>
        <begin position="133"/>
        <end position="175"/>
    </location>
</feature>
<dbReference type="STRING" id="675120.M2YJ13"/>
<evidence type="ECO:0000256" key="5">
    <source>
        <dbReference type="ARBA" id="ARBA00023187"/>
    </source>
</evidence>
<dbReference type="HOGENOM" id="CLU_013259_3_1_1"/>
<dbReference type="GO" id="GO:0005686">
    <property type="term" value="C:U2 snRNP"/>
    <property type="evidence" value="ECO:0007669"/>
    <property type="project" value="TreeGrafter"/>
</dbReference>
<keyword evidence="5" id="KW-0508">mRNA splicing</keyword>
<evidence type="ECO:0000313" key="9">
    <source>
        <dbReference type="EMBL" id="EME38886.1"/>
    </source>
</evidence>
<reference evidence="10" key="1">
    <citation type="journal article" date="2012" name="PLoS Genet.">
        <title>The genomes of the fungal plant pathogens Cladosporium fulvum and Dothistroma septosporum reveal adaptation to different hosts and lifestyles but also signatures of common ancestry.</title>
        <authorList>
            <person name="de Wit P.J.G.M."/>
            <person name="van der Burgt A."/>
            <person name="Oekmen B."/>
            <person name="Stergiopoulos I."/>
            <person name="Abd-Elsalam K.A."/>
            <person name="Aerts A.L."/>
            <person name="Bahkali A.H."/>
            <person name="Beenen H.G."/>
            <person name="Chettri P."/>
            <person name="Cox M.P."/>
            <person name="Datema E."/>
            <person name="de Vries R.P."/>
            <person name="Dhillon B."/>
            <person name="Ganley A.R."/>
            <person name="Griffiths S.A."/>
            <person name="Guo Y."/>
            <person name="Hamelin R.C."/>
            <person name="Henrissat B."/>
            <person name="Kabir M.S."/>
            <person name="Jashni M.K."/>
            <person name="Kema G."/>
            <person name="Klaubauf S."/>
            <person name="Lapidus A."/>
            <person name="Levasseur A."/>
            <person name="Lindquist E."/>
            <person name="Mehrabi R."/>
            <person name="Ohm R.A."/>
            <person name="Owen T.J."/>
            <person name="Salamov A."/>
            <person name="Schwelm A."/>
            <person name="Schijlen E."/>
            <person name="Sun H."/>
            <person name="van den Burg H.A."/>
            <person name="van Ham R.C.H.J."/>
            <person name="Zhang S."/>
            <person name="Goodwin S.B."/>
            <person name="Grigoriev I.V."/>
            <person name="Collemare J."/>
            <person name="Bradshaw R.E."/>
        </authorList>
    </citation>
    <scope>NUCLEOTIDE SEQUENCE [LARGE SCALE GENOMIC DNA]</scope>
    <source>
        <strain evidence="10">NZE10 / CBS 128990</strain>
    </source>
</reference>
<dbReference type="InterPro" id="IPR045146">
    <property type="entry name" value="SF3A1"/>
</dbReference>
<evidence type="ECO:0000256" key="3">
    <source>
        <dbReference type="ARBA" id="ARBA00022728"/>
    </source>
</evidence>
<dbReference type="GO" id="GO:0045292">
    <property type="term" value="P:mRNA cis splicing, via spliceosome"/>
    <property type="evidence" value="ECO:0007669"/>
    <property type="project" value="InterPro"/>
</dbReference>
<evidence type="ECO:0000256" key="4">
    <source>
        <dbReference type="ARBA" id="ARBA00022737"/>
    </source>
</evidence>
<evidence type="ECO:0000313" key="10">
    <source>
        <dbReference type="Proteomes" id="UP000016933"/>
    </source>
</evidence>
<dbReference type="GO" id="GO:0003723">
    <property type="term" value="F:RNA binding"/>
    <property type="evidence" value="ECO:0007669"/>
    <property type="project" value="InterPro"/>
</dbReference>
<evidence type="ECO:0000256" key="1">
    <source>
        <dbReference type="ARBA" id="ARBA00004123"/>
    </source>
</evidence>
<dbReference type="eggNOG" id="KOG0007">
    <property type="taxonomic scope" value="Eukaryota"/>
</dbReference>
<dbReference type="AlphaFoldDB" id="M2YJ13"/>
<evidence type="ECO:0000256" key="7">
    <source>
        <dbReference type="SAM" id="MobiDB-lite"/>
    </source>
</evidence>
<dbReference type="OMA" id="HPKRISA"/>
<feature type="region of interest" description="Disordered" evidence="7">
    <location>
        <begin position="1"/>
        <end position="30"/>
    </location>
</feature>
<dbReference type="FunFam" id="1.10.10.790:FF:000001">
    <property type="entry name" value="Splicing factor 3a, subunit 1"/>
    <property type="match status" value="1"/>
</dbReference>
<keyword evidence="4" id="KW-0677">Repeat</keyword>
<keyword evidence="2" id="KW-0507">mRNA processing</keyword>
<sequence>MAAANGEVANNDTAAQDDFTKKAPAGTILPPKSMRDMIEKVAAYIARNGKPFEDKVRAGGAAKTAYLEPDDAYHAYYKWRVDEIKAGRGLDASAQNIARKTDPNFAGRETLKPPPEWQFSARMPNISAQDMEIVKLTALYAARNGRSWVTGLAQREGHNYQFDFLRPQHSLNNFFTRMVDQYRDLLEGETADHGAPQKKRIAQLQEHVSNRFHVLESAKKRAHYQQHLEKQKVEKEEKAEKERIAFAQIDWHDFSVVQTVTFDAADEHVDLPPPKTLNDMLSLSLEEKANMRIDPNRRLEESVPGFEDYTDFYGQQQQFPAAQMPQGYTPQPAASASPSRGTPYAPPSEVPTVQAERERIRAAAAANKQQARVRTDYVPQAQLRNQMQNTSICPICKQPIPNNEMEQHMKIEALSPEWREQMAKNQHRSSTTNLNTADVANNLKRLASQRADVFDQVTGQALSPEEQERRKRAELGAYDGISQAPNPAALGAMGQPPPGAYPPGAQPTDVQEQIRQLHESASPRRILIRAGARRSPSLERGQQCALSYTLGAEPRIVILTLLPRTHPPAQKQMHIGTSPPLAISSSTYTSPDPIQRQHAVSSSIIHPPSSILNPLTSPHLTFPPATFNCNIPVTAHPPQYTSSPAPHPKRISALSMGDSFVNGGVLAGRAGTNMRMNDDGYGRGFVGCYMSPTELEVRQQVVR</sequence>
<dbReference type="InterPro" id="IPR000061">
    <property type="entry name" value="Surp"/>
</dbReference>
<feature type="region of interest" description="Disordered" evidence="7">
    <location>
        <begin position="323"/>
        <end position="353"/>
    </location>
</feature>
<dbReference type="GO" id="GO:0000381">
    <property type="term" value="P:regulation of alternative mRNA splicing, via spliceosome"/>
    <property type="evidence" value="ECO:0007669"/>
    <property type="project" value="TreeGrafter"/>
</dbReference>
<feature type="compositionally biased region" description="Polar residues" evidence="7">
    <location>
        <begin position="328"/>
        <end position="340"/>
    </location>
</feature>
<dbReference type="GO" id="GO:0071013">
    <property type="term" value="C:catalytic step 2 spliceosome"/>
    <property type="evidence" value="ECO:0007669"/>
    <property type="project" value="TreeGrafter"/>
</dbReference>
<dbReference type="Proteomes" id="UP000016933">
    <property type="component" value="Unassembled WGS sequence"/>
</dbReference>
<evidence type="ECO:0000259" key="8">
    <source>
        <dbReference type="PROSITE" id="PS50128"/>
    </source>
</evidence>
<dbReference type="Pfam" id="PF01805">
    <property type="entry name" value="Surp"/>
    <property type="match status" value="2"/>
</dbReference>
<keyword evidence="3" id="KW-0747">Spliceosome</keyword>
<feature type="domain" description="SURP motif" evidence="8">
    <location>
        <begin position="37"/>
        <end position="77"/>
    </location>
</feature>
<dbReference type="SUPFAM" id="SSF109905">
    <property type="entry name" value="Surp module (SWAP domain)"/>
    <property type="match status" value="2"/>
</dbReference>
<dbReference type="EMBL" id="KB446546">
    <property type="protein sequence ID" value="EME38886.1"/>
    <property type="molecule type" value="Genomic_DNA"/>
</dbReference>
<comment type="subcellular location">
    <subcellularLocation>
        <location evidence="1">Nucleus</location>
    </subcellularLocation>
</comment>
<organism evidence="9 10">
    <name type="scientific">Dothistroma septosporum (strain NZE10 / CBS 128990)</name>
    <name type="common">Red band needle blight fungus</name>
    <name type="synonym">Mycosphaerella pini</name>
    <dbReference type="NCBI Taxonomy" id="675120"/>
    <lineage>
        <taxon>Eukaryota</taxon>
        <taxon>Fungi</taxon>
        <taxon>Dikarya</taxon>
        <taxon>Ascomycota</taxon>
        <taxon>Pezizomycotina</taxon>
        <taxon>Dothideomycetes</taxon>
        <taxon>Dothideomycetidae</taxon>
        <taxon>Mycosphaerellales</taxon>
        <taxon>Mycosphaerellaceae</taxon>
        <taxon>Dothistroma</taxon>
    </lineage>
</organism>
<keyword evidence="6" id="KW-0539">Nucleus</keyword>
<accession>M2YJ13</accession>
<name>M2YJ13_DOTSN</name>
<protein>
    <recommendedName>
        <fullName evidence="8">SURP motif domain-containing protein</fullName>
    </recommendedName>
</protein>
<evidence type="ECO:0000256" key="2">
    <source>
        <dbReference type="ARBA" id="ARBA00022664"/>
    </source>
</evidence>
<dbReference type="GO" id="GO:0071004">
    <property type="term" value="C:U2-type prespliceosome"/>
    <property type="evidence" value="ECO:0007669"/>
    <property type="project" value="TreeGrafter"/>
</dbReference>
<dbReference type="PROSITE" id="PS50128">
    <property type="entry name" value="SURP"/>
    <property type="match status" value="2"/>
</dbReference>
<evidence type="ECO:0000256" key="6">
    <source>
        <dbReference type="ARBA" id="ARBA00023242"/>
    </source>
</evidence>
<dbReference type="InterPro" id="IPR022030">
    <property type="entry name" value="SF3A1_dom"/>
</dbReference>
<dbReference type="Pfam" id="PF12230">
    <property type="entry name" value="PRP21_like_P"/>
    <property type="match status" value="1"/>
</dbReference>
<keyword evidence="10" id="KW-1185">Reference proteome</keyword>
<reference evidence="9 10" key="2">
    <citation type="journal article" date="2012" name="PLoS Pathog.">
        <title>Diverse lifestyles and strategies of plant pathogenesis encoded in the genomes of eighteen Dothideomycetes fungi.</title>
        <authorList>
            <person name="Ohm R.A."/>
            <person name="Feau N."/>
            <person name="Henrissat B."/>
            <person name="Schoch C.L."/>
            <person name="Horwitz B.A."/>
            <person name="Barry K.W."/>
            <person name="Condon B.J."/>
            <person name="Copeland A.C."/>
            <person name="Dhillon B."/>
            <person name="Glaser F."/>
            <person name="Hesse C.N."/>
            <person name="Kosti I."/>
            <person name="LaButti K."/>
            <person name="Lindquist E.A."/>
            <person name="Lucas S."/>
            <person name="Salamov A.A."/>
            <person name="Bradshaw R.E."/>
            <person name="Ciuffetti L."/>
            <person name="Hamelin R.C."/>
            <person name="Kema G.H.J."/>
            <person name="Lawrence C."/>
            <person name="Scott J.A."/>
            <person name="Spatafora J.W."/>
            <person name="Turgeon B.G."/>
            <person name="de Wit P.J.G.M."/>
            <person name="Zhong S."/>
            <person name="Goodwin S.B."/>
            <person name="Grigoriev I.V."/>
        </authorList>
    </citation>
    <scope>NUCLEOTIDE SEQUENCE [LARGE SCALE GENOMIC DNA]</scope>
    <source>
        <strain evidence="10">NZE10 / CBS 128990</strain>
    </source>
</reference>
<dbReference type="PANTHER" id="PTHR15316:SF1">
    <property type="entry name" value="SPLICING FACTOR 3A SUBUNIT 1"/>
    <property type="match status" value="1"/>
</dbReference>
<proteinExistence type="predicted"/>